<evidence type="ECO:0000313" key="4">
    <source>
        <dbReference type="Proteomes" id="UP001249851"/>
    </source>
</evidence>
<gene>
    <name evidence="3" type="ORF">P5673_015918</name>
</gene>
<accession>A0AAD9QHT0</accession>
<name>A0AAD9QHT0_ACRCE</name>
<comment type="caution">
    <text evidence="3">The sequence shown here is derived from an EMBL/GenBank/DDBJ whole genome shotgun (WGS) entry which is preliminary data.</text>
</comment>
<dbReference type="InterPro" id="IPR031314">
    <property type="entry name" value="DNK_dom"/>
</dbReference>
<dbReference type="PANTHER" id="PTHR10513:SF15">
    <property type="entry name" value="NADH DEHYDROGENASE [UBIQUINONE] 1 ALPHA SUBCOMPLEX SUBUNIT 10, MITOCHONDRIAL"/>
    <property type="match status" value="1"/>
</dbReference>
<proteinExistence type="predicted"/>
<keyword evidence="3" id="KW-0418">Kinase</keyword>
<keyword evidence="3" id="KW-0808">Transferase</keyword>
<reference evidence="3" key="1">
    <citation type="journal article" date="2023" name="G3 (Bethesda)">
        <title>Whole genome assembly and annotation of the endangered Caribbean coral Acropora cervicornis.</title>
        <authorList>
            <person name="Selwyn J.D."/>
            <person name="Vollmer S.V."/>
        </authorList>
    </citation>
    <scope>NUCLEOTIDE SEQUENCE</scope>
    <source>
        <strain evidence="3">K2</strain>
    </source>
</reference>
<organism evidence="3 4">
    <name type="scientific">Acropora cervicornis</name>
    <name type="common">Staghorn coral</name>
    <dbReference type="NCBI Taxonomy" id="6130"/>
    <lineage>
        <taxon>Eukaryota</taxon>
        <taxon>Metazoa</taxon>
        <taxon>Cnidaria</taxon>
        <taxon>Anthozoa</taxon>
        <taxon>Hexacorallia</taxon>
        <taxon>Scleractinia</taxon>
        <taxon>Astrocoeniina</taxon>
        <taxon>Acroporidae</taxon>
        <taxon>Acropora</taxon>
    </lineage>
</organism>
<evidence type="ECO:0000256" key="1">
    <source>
        <dbReference type="SAM" id="MobiDB-lite"/>
    </source>
</evidence>
<dbReference type="Proteomes" id="UP001249851">
    <property type="component" value="Unassembled WGS sequence"/>
</dbReference>
<dbReference type="EMBL" id="JARQWQ010000033">
    <property type="protein sequence ID" value="KAK2561399.1"/>
    <property type="molecule type" value="Genomic_DNA"/>
</dbReference>
<dbReference type="GO" id="GO:0016301">
    <property type="term" value="F:kinase activity"/>
    <property type="evidence" value="ECO:0007669"/>
    <property type="project" value="UniProtKB-KW"/>
</dbReference>
<dbReference type="InterPro" id="IPR050566">
    <property type="entry name" value="Deoxyribonucleoside_kinase"/>
</dbReference>
<dbReference type="InterPro" id="IPR027417">
    <property type="entry name" value="P-loop_NTPase"/>
</dbReference>
<dbReference type="AlphaFoldDB" id="A0AAD9QHT0"/>
<keyword evidence="4" id="KW-1185">Reference proteome</keyword>
<dbReference type="Pfam" id="PF01712">
    <property type="entry name" value="dNK"/>
    <property type="match status" value="1"/>
</dbReference>
<dbReference type="Gene3D" id="3.40.50.300">
    <property type="entry name" value="P-loop containing nucleotide triphosphate hydrolases"/>
    <property type="match status" value="1"/>
</dbReference>
<dbReference type="GO" id="GO:0006120">
    <property type="term" value="P:mitochondrial electron transport, NADH to ubiquinone"/>
    <property type="evidence" value="ECO:0007669"/>
    <property type="project" value="TreeGrafter"/>
</dbReference>
<reference evidence="3" key="2">
    <citation type="journal article" date="2023" name="Science">
        <title>Genomic signatures of disease resistance in endangered staghorn corals.</title>
        <authorList>
            <person name="Vollmer S.V."/>
            <person name="Selwyn J.D."/>
            <person name="Despard B.A."/>
            <person name="Roesel C.L."/>
        </authorList>
    </citation>
    <scope>NUCLEOTIDE SEQUENCE</scope>
    <source>
        <strain evidence="3">K2</strain>
    </source>
</reference>
<feature type="domain" description="Deoxynucleoside kinase" evidence="2">
    <location>
        <begin position="4"/>
        <end position="73"/>
    </location>
</feature>
<evidence type="ECO:0000259" key="2">
    <source>
        <dbReference type="Pfam" id="PF01712"/>
    </source>
</evidence>
<evidence type="ECO:0000313" key="3">
    <source>
        <dbReference type="EMBL" id="KAK2561399.1"/>
    </source>
</evidence>
<sequence>MCGYKYYKQLRKKALKTLLVPHTTLYLDVQPETCNQRILGRGRDYEKSIPLDCLKELDKSYKKFLDEMRSSQKSLVNERLTLKHTIPEAIISEDEEEGTQIQKPKDVKNSKQRII</sequence>
<dbReference type="SUPFAM" id="SSF52540">
    <property type="entry name" value="P-loop containing nucleoside triphosphate hydrolases"/>
    <property type="match status" value="1"/>
</dbReference>
<protein>
    <submittedName>
        <fullName evidence="3">Deoxyguanosine kinase</fullName>
    </submittedName>
</protein>
<dbReference type="PANTHER" id="PTHR10513">
    <property type="entry name" value="DEOXYNUCLEOSIDE KINASE"/>
    <property type="match status" value="1"/>
</dbReference>
<feature type="region of interest" description="Disordered" evidence="1">
    <location>
        <begin position="93"/>
        <end position="115"/>
    </location>
</feature>
<dbReference type="GO" id="GO:0005739">
    <property type="term" value="C:mitochondrion"/>
    <property type="evidence" value="ECO:0007669"/>
    <property type="project" value="GOC"/>
</dbReference>